<proteinExistence type="predicted"/>
<feature type="domain" description="N-acetyltransferase" evidence="3">
    <location>
        <begin position="1"/>
        <end position="144"/>
    </location>
</feature>
<dbReference type="SUPFAM" id="SSF55729">
    <property type="entry name" value="Acyl-CoA N-acyltransferases (Nat)"/>
    <property type="match status" value="1"/>
</dbReference>
<dbReference type="InterPro" id="IPR016181">
    <property type="entry name" value="Acyl_CoA_acyltransferase"/>
</dbReference>
<keyword evidence="1 4" id="KW-0808">Transferase</keyword>
<comment type="caution">
    <text evidence="4">The sequence shown here is derived from an EMBL/GenBank/DDBJ whole genome shotgun (WGS) entry which is preliminary data.</text>
</comment>
<dbReference type="PROSITE" id="PS51186">
    <property type="entry name" value="GNAT"/>
    <property type="match status" value="1"/>
</dbReference>
<dbReference type="CDD" id="cd04301">
    <property type="entry name" value="NAT_SF"/>
    <property type="match status" value="1"/>
</dbReference>
<dbReference type="PANTHER" id="PTHR43877">
    <property type="entry name" value="AMINOALKYLPHOSPHONATE N-ACETYLTRANSFERASE-RELATED-RELATED"/>
    <property type="match status" value="1"/>
</dbReference>
<dbReference type="InterPro" id="IPR000182">
    <property type="entry name" value="GNAT_dom"/>
</dbReference>
<evidence type="ECO:0000259" key="3">
    <source>
        <dbReference type="PROSITE" id="PS51186"/>
    </source>
</evidence>
<dbReference type="eggNOG" id="COG0456">
    <property type="taxonomic scope" value="Bacteria"/>
</dbReference>
<dbReference type="EMBL" id="AWTC01000023">
    <property type="protein sequence ID" value="EST10431.1"/>
    <property type="molecule type" value="Genomic_DNA"/>
</dbReference>
<reference evidence="4 5" key="1">
    <citation type="journal article" date="2013" name="Genome Announc.">
        <title>Genome Sequence of Sporolactobacillus laevolacticus DSM442, an Efficient Polymer-Grade D-Lactate Producer from Agricultural Waste Cottonseed as a Nitrogen Source.</title>
        <authorList>
            <person name="Wang H."/>
            <person name="Wang L."/>
            <person name="Ju J."/>
            <person name="Yu B."/>
            <person name="Ma Y."/>
        </authorList>
    </citation>
    <scope>NUCLEOTIDE SEQUENCE [LARGE SCALE GENOMIC DNA]</scope>
    <source>
        <strain evidence="4 5">DSM 442</strain>
    </source>
</reference>
<dbReference type="Proteomes" id="UP000018296">
    <property type="component" value="Unassembled WGS sequence"/>
</dbReference>
<evidence type="ECO:0000313" key="4">
    <source>
        <dbReference type="EMBL" id="EST10431.1"/>
    </source>
</evidence>
<dbReference type="STRING" id="1395513.P343_16975"/>
<keyword evidence="2" id="KW-0012">Acyltransferase</keyword>
<keyword evidence="5" id="KW-1185">Reference proteome</keyword>
<dbReference type="RefSeq" id="WP_023511592.1">
    <property type="nucleotide sequence ID" value="NZ_AWTC01000023.1"/>
</dbReference>
<gene>
    <name evidence="4" type="ORF">P343_16975</name>
</gene>
<dbReference type="InterPro" id="IPR050832">
    <property type="entry name" value="Bact_Acetyltransf"/>
</dbReference>
<evidence type="ECO:0000256" key="1">
    <source>
        <dbReference type="ARBA" id="ARBA00022679"/>
    </source>
</evidence>
<organism evidence="4 5">
    <name type="scientific">Sporolactobacillus laevolacticus DSM 442</name>
    <dbReference type="NCBI Taxonomy" id="1395513"/>
    <lineage>
        <taxon>Bacteria</taxon>
        <taxon>Bacillati</taxon>
        <taxon>Bacillota</taxon>
        <taxon>Bacilli</taxon>
        <taxon>Bacillales</taxon>
        <taxon>Sporolactobacillaceae</taxon>
        <taxon>Sporolactobacillus</taxon>
    </lineage>
</organism>
<dbReference type="GO" id="GO:0016747">
    <property type="term" value="F:acyltransferase activity, transferring groups other than amino-acyl groups"/>
    <property type="evidence" value="ECO:0007669"/>
    <property type="project" value="InterPro"/>
</dbReference>
<dbReference type="AlphaFoldDB" id="V6IVC0"/>
<dbReference type="Pfam" id="PF00583">
    <property type="entry name" value="Acetyltransf_1"/>
    <property type="match status" value="1"/>
</dbReference>
<sequence length="144" mass="16231">MDIRLMTIDDYEEVYQIWTATSGMGLRSLDDSKDGIAKFLLRNPTTNFVSVLNGEIIGVILCGNDGRRGYIYHTVVKPTYRGRGIGKALLEAVYYALDQIGITRAGLMVLDTNELGKSFWQAQGWEQRVDLNYYSKAIDPNNVK</sequence>
<dbReference type="PATRIC" id="fig|1395513.3.peg.3443"/>
<name>V6IVC0_9BACL</name>
<protein>
    <submittedName>
        <fullName evidence="4">N-acetyltransferase GCN5</fullName>
    </submittedName>
</protein>
<evidence type="ECO:0000256" key="2">
    <source>
        <dbReference type="ARBA" id="ARBA00023315"/>
    </source>
</evidence>
<evidence type="ECO:0000313" key="5">
    <source>
        <dbReference type="Proteomes" id="UP000018296"/>
    </source>
</evidence>
<accession>V6IVC0</accession>
<dbReference type="OrthoDB" id="1821130at2"/>
<dbReference type="Gene3D" id="3.40.630.30">
    <property type="match status" value="1"/>
</dbReference>